<dbReference type="EMBL" id="FQUU01000004">
    <property type="protein sequence ID" value="SHE88440.1"/>
    <property type="molecule type" value="Genomic_DNA"/>
</dbReference>
<dbReference type="OrthoDB" id="9800461at2"/>
<keyword evidence="2" id="KW-1185">Reference proteome</keyword>
<evidence type="ECO:0000313" key="2">
    <source>
        <dbReference type="Proteomes" id="UP000184048"/>
    </source>
</evidence>
<dbReference type="Pfam" id="PF13376">
    <property type="entry name" value="OmdA"/>
    <property type="match status" value="1"/>
</dbReference>
<name>A0A1M4X4P7_9BACT</name>
<sequence>MPAITTAQKFKIKQDDKLLTLHAPESFKSTLGALPTGVTISNNLKTFNQVHWFVQNKAQLEQELDLVIPLIKDDIICWIYYPKATSKIQTDLTRDKGWEALRQHSKMQWISLISFDETWSSFGLRLQTGKERKKETKVKEIFNYIEPLKKLTFLPEDFAAALHKAKKEETFFNSLSFTNRKEYLEWIVSAKKKETRQARIQESITRLSFGWKNPANR</sequence>
<organism evidence="1 2">
    <name type="scientific">Flavisolibacter ginsengisoli DSM 18119</name>
    <dbReference type="NCBI Taxonomy" id="1121884"/>
    <lineage>
        <taxon>Bacteria</taxon>
        <taxon>Pseudomonadati</taxon>
        <taxon>Bacteroidota</taxon>
        <taxon>Chitinophagia</taxon>
        <taxon>Chitinophagales</taxon>
        <taxon>Chitinophagaceae</taxon>
        <taxon>Flavisolibacter</taxon>
    </lineage>
</organism>
<proteinExistence type="predicted"/>
<protein>
    <submittedName>
        <fullName evidence="1">Bacteriocin-protection, YdeI or OmpD-Associated</fullName>
    </submittedName>
</protein>
<evidence type="ECO:0000313" key="1">
    <source>
        <dbReference type="EMBL" id="SHE88440.1"/>
    </source>
</evidence>
<dbReference type="AlphaFoldDB" id="A0A1M4X4P7"/>
<dbReference type="STRING" id="1121884.SAMN02745131_01333"/>
<dbReference type="RefSeq" id="WP_072834549.1">
    <property type="nucleotide sequence ID" value="NZ_FQUU01000004.1"/>
</dbReference>
<gene>
    <name evidence="1" type="ORF">SAMN02745131_01333</name>
</gene>
<reference evidence="1 2" key="1">
    <citation type="submission" date="2016-11" db="EMBL/GenBank/DDBJ databases">
        <authorList>
            <person name="Jaros S."/>
            <person name="Januszkiewicz K."/>
            <person name="Wedrychowicz H."/>
        </authorList>
    </citation>
    <scope>NUCLEOTIDE SEQUENCE [LARGE SCALE GENOMIC DNA]</scope>
    <source>
        <strain evidence="1 2">DSM 18119</strain>
    </source>
</reference>
<dbReference type="Proteomes" id="UP000184048">
    <property type="component" value="Unassembled WGS sequence"/>
</dbReference>
<accession>A0A1M4X4P7</accession>